<feature type="compositionally biased region" description="Basic and acidic residues" evidence="1">
    <location>
        <begin position="177"/>
        <end position="190"/>
    </location>
</feature>
<reference evidence="3" key="1">
    <citation type="submission" date="2021-01" db="EMBL/GenBank/DDBJ databases">
        <authorList>
            <person name="Corre E."/>
            <person name="Pelletier E."/>
            <person name="Niang G."/>
            <person name="Scheremetjew M."/>
            <person name="Finn R."/>
            <person name="Kale V."/>
            <person name="Holt S."/>
            <person name="Cochrane G."/>
            <person name="Meng A."/>
            <person name="Brown T."/>
            <person name="Cohen L."/>
        </authorList>
    </citation>
    <scope>NUCLEOTIDE SEQUENCE</scope>
    <source>
        <strain evidence="3">NIES-2562</strain>
    </source>
</reference>
<keyword evidence="2" id="KW-1133">Transmembrane helix</keyword>
<feature type="region of interest" description="Disordered" evidence="1">
    <location>
        <begin position="153"/>
        <end position="196"/>
    </location>
</feature>
<gene>
    <name evidence="3" type="ORF">PBIL07802_LOCUS220</name>
</gene>
<evidence type="ECO:0000256" key="2">
    <source>
        <dbReference type="SAM" id="Phobius"/>
    </source>
</evidence>
<keyword evidence="2" id="KW-0812">Transmembrane</keyword>
<accession>A0A7S3CUU8</accession>
<feature type="transmembrane region" description="Helical" evidence="2">
    <location>
        <begin position="44"/>
        <end position="67"/>
    </location>
</feature>
<name>A0A7S3CUU8_9EUKA</name>
<proteinExistence type="predicted"/>
<organism evidence="3">
    <name type="scientific">Palpitomonas bilix</name>
    <dbReference type="NCBI Taxonomy" id="652834"/>
    <lineage>
        <taxon>Eukaryota</taxon>
        <taxon>Eukaryota incertae sedis</taxon>
    </lineage>
</organism>
<protein>
    <submittedName>
        <fullName evidence="3">Uncharacterized protein</fullName>
    </submittedName>
</protein>
<evidence type="ECO:0000256" key="1">
    <source>
        <dbReference type="SAM" id="MobiDB-lite"/>
    </source>
</evidence>
<sequence>MEGLDGDCESEMSSSSTSGKVYVIEKKRYCMRARRRWARASRCAKLAAIIAVVLSCLFFAAVLAVGASSSVIAESLFLELANSNQPRILEVELLPTSTMVPTTNPVFRVRVRSEVENPSQFGGVVSVQQTSVRQSISSPIFLDGSIESSTVVKGSNVNTKLSERRDGGDGKSSSSRVKSENEGVSRREESANSLLFPPHSNTTFDMVVSFAVLDQGEAARVGQGCIVHNQCEVDVTSIVKGRMAEMEVAMFTTSLSFTVSLPGVYFGELEVDGIVANEVETVGSDPTQTAFFFSASARMKWRVNLATGMMPSLPFSIAVVKEGEVKSNMEVAYGWNKVMPFPASTSLSDNSVASTHLEGVFKMDGVDDISNVVVRYFEGGRVNVEAALLQAGHDSCPFSICPPAPAFASILSSVRLRSSLISNGKVTARLRSFDVKEGGNGSLNVMASIVLSNPSIVNGTIKHAQFSLFPSLSSSSARSSVVLPSSSPSSSSSSSSSSMSAFGVSDLHDIKVERGEGVYDISARIVDTTSDAFSNLISSYLNMQNASFTAVVNKPSVVKGYTFTMSIPPLASSLLSRLMLVFNAQSFLALMRGEE</sequence>
<evidence type="ECO:0000313" key="3">
    <source>
        <dbReference type="EMBL" id="CAE0238079.1"/>
    </source>
</evidence>
<keyword evidence="2" id="KW-0472">Membrane</keyword>
<dbReference type="EMBL" id="HBIB01000368">
    <property type="protein sequence ID" value="CAE0238079.1"/>
    <property type="molecule type" value="Transcribed_RNA"/>
</dbReference>
<dbReference type="AlphaFoldDB" id="A0A7S3CUU8"/>